<keyword evidence="7" id="KW-0472">Membrane</keyword>
<proteinExistence type="inferred from homology"/>
<feature type="transmembrane region" description="Helical" evidence="7">
    <location>
        <begin position="12"/>
        <end position="34"/>
    </location>
</feature>
<evidence type="ECO:0000313" key="10">
    <source>
        <dbReference type="EMBL" id="SHJ34072.1"/>
    </source>
</evidence>
<dbReference type="Proteomes" id="UP000184171">
    <property type="component" value="Unassembled WGS sequence"/>
</dbReference>
<evidence type="ECO:0000259" key="9">
    <source>
        <dbReference type="PROSITE" id="PS50885"/>
    </source>
</evidence>
<feature type="domain" description="Methyl-accepting transducer" evidence="8">
    <location>
        <begin position="444"/>
        <end position="659"/>
    </location>
</feature>
<comment type="subcellular location">
    <subcellularLocation>
        <location evidence="1">Membrane</location>
    </subcellularLocation>
</comment>
<dbReference type="GO" id="GO:0006935">
    <property type="term" value="P:chemotaxis"/>
    <property type="evidence" value="ECO:0007669"/>
    <property type="project" value="UniProtKB-KW"/>
</dbReference>
<dbReference type="FunFam" id="1.10.287.950:FF:000001">
    <property type="entry name" value="Methyl-accepting chemotaxis sensory transducer"/>
    <property type="match status" value="1"/>
</dbReference>
<dbReference type="PROSITE" id="PS50111">
    <property type="entry name" value="CHEMOTAXIS_TRANSDUC_2"/>
    <property type="match status" value="1"/>
</dbReference>
<evidence type="ECO:0000256" key="4">
    <source>
        <dbReference type="PROSITE-ProRule" id="PRU00284"/>
    </source>
</evidence>
<accession>A0A1M6II02</accession>
<keyword evidence="4" id="KW-0807">Transducer</keyword>
<evidence type="ECO:0000256" key="7">
    <source>
        <dbReference type="SAM" id="Phobius"/>
    </source>
</evidence>
<dbReference type="InterPro" id="IPR051310">
    <property type="entry name" value="MCP_chemotaxis"/>
</dbReference>
<dbReference type="SUPFAM" id="SSF58104">
    <property type="entry name" value="Methyl-accepting chemotaxis protein (MCP) signaling domain"/>
    <property type="match status" value="1"/>
</dbReference>
<dbReference type="CDD" id="cd06225">
    <property type="entry name" value="HAMP"/>
    <property type="match status" value="1"/>
</dbReference>
<dbReference type="InterPro" id="IPR003660">
    <property type="entry name" value="HAMP_dom"/>
</dbReference>
<dbReference type="GO" id="GO:0004888">
    <property type="term" value="F:transmembrane signaling receptor activity"/>
    <property type="evidence" value="ECO:0007669"/>
    <property type="project" value="TreeGrafter"/>
</dbReference>
<dbReference type="SMART" id="SM00283">
    <property type="entry name" value="MA"/>
    <property type="match status" value="1"/>
</dbReference>
<evidence type="ECO:0000256" key="1">
    <source>
        <dbReference type="ARBA" id="ARBA00004370"/>
    </source>
</evidence>
<dbReference type="AlphaFoldDB" id="A0A1M6II02"/>
<dbReference type="STRING" id="1122189.SAMN02745165_02115"/>
<dbReference type="EMBL" id="FQZT01000007">
    <property type="protein sequence ID" value="SHJ34072.1"/>
    <property type="molecule type" value="Genomic_DNA"/>
</dbReference>
<feature type="region of interest" description="Disordered" evidence="6">
    <location>
        <begin position="693"/>
        <end position="712"/>
    </location>
</feature>
<keyword evidence="7" id="KW-0812">Transmembrane</keyword>
<keyword evidence="7" id="KW-1133">Transmembrane helix</keyword>
<dbReference type="RefSeq" id="WP_244151862.1">
    <property type="nucleotide sequence ID" value="NZ_FQZT01000007.1"/>
</dbReference>
<feature type="coiled-coil region" evidence="5">
    <location>
        <begin position="630"/>
        <end position="668"/>
    </location>
</feature>
<evidence type="ECO:0000256" key="2">
    <source>
        <dbReference type="ARBA" id="ARBA00022500"/>
    </source>
</evidence>
<dbReference type="Gene3D" id="1.10.287.950">
    <property type="entry name" value="Methyl-accepting chemotaxis protein"/>
    <property type="match status" value="1"/>
</dbReference>
<dbReference type="PANTHER" id="PTHR43531">
    <property type="entry name" value="PROTEIN ICFG"/>
    <property type="match status" value="1"/>
</dbReference>
<keyword evidence="11" id="KW-1185">Reference proteome</keyword>
<dbReference type="Pfam" id="PF00672">
    <property type="entry name" value="HAMP"/>
    <property type="match status" value="1"/>
</dbReference>
<dbReference type="GO" id="GO:0007165">
    <property type="term" value="P:signal transduction"/>
    <property type="evidence" value="ECO:0007669"/>
    <property type="project" value="UniProtKB-KW"/>
</dbReference>
<gene>
    <name evidence="10" type="ORF">SAMN02745165_02115</name>
</gene>
<dbReference type="GO" id="GO:0005886">
    <property type="term" value="C:plasma membrane"/>
    <property type="evidence" value="ECO:0007669"/>
    <property type="project" value="TreeGrafter"/>
</dbReference>
<evidence type="ECO:0000256" key="5">
    <source>
        <dbReference type="SAM" id="Coils"/>
    </source>
</evidence>
<comment type="similarity">
    <text evidence="3">Belongs to the methyl-accepting chemotaxis (MCP) protein family.</text>
</comment>
<evidence type="ECO:0000256" key="3">
    <source>
        <dbReference type="ARBA" id="ARBA00029447"/>
    </source>
</evidence>
<dbReference type="InterPro" id="IPR004089">
    <property type="entry name" value="MCPsignal_dom"/>
</dbReference>
<feature type="compositionally biased region" description="Low complexity" evidence="6">
    <location>
        <begin position="462"/>
        <end position="478"/>
    </location>
</feature>
<name>A0A1M6II02_MALRU</name>
<organism evidence="10 11">
    <name type="scientific">Malonomonas rubra DSM 5091</name>
    <dbReference type="NCBI Taxonomy" id="1122189"/>
    <lineage>
        <taxon>Bacteria</taxon>
        <taxon>Pseudomonadati</taxon>
        <taxon>Thermodesulfobacteriota</taxon>
        <taxon>Desulfuromonadia</taxon>
        <taxon>Desulfuromonadales</taxon>
        <taxon>Geopsychrobacteraceae</taxon>
        <taxon>Malonomonas</taxon>
    </lineage>
</organism>
<dbReference type="PROSITE" id="PS50885">
    <property type="entry name" value="HAMP"/>
    <property type="match status" value="1"/>
</dbReference>
<feature type="domain" description="HAMP" evidence="9">
    <location>
        <begin position="387"/>
        <end position="439"/>
    </location>
</feature>
<dbReference type="SMART" id="SM00304">
    <property type="entry name" value="HAMP"/>
    <property type="match status" value="1"/>
</dbReference>
<dbReference type="Pfam" id="PF00015">
    <property type="entry name" value="MCPsignal"/>
    <property type="match status" value="1"/>
</dbReference>
<dbReference type="PANTHER" id="PTHR43531:SF11">
    <property type="entry name" value="METHYL-ACCEPTING CHEMOTAXIS PROTEIN 3"/>
    <property type="match status" value="1"/>
</dbReference>
<reference evidence="10 11" key="1">
    <citation type="submission" date="2016-11" db="EMBL/GenBank/DDBJ databases">
        <authorList>
            <person name="Jaros S."/>
            <person name="Januszkiewicz K."/>
            <person name="Wedrychowicz H."/>
        </authorList>
    </citation>
    <scope>NUCLEOTIDE SEQUENCE [LARGE SCALE GENOMIC DNA]</scope>
    <source>
        <strain evidence="10 11">DSM 5091</strain>
    </source>
</reference>
<keyword evidence="2" id="KW-0145">Chemotaxis</keyword>
<evidence type="ECO:0000256" key="6">
    <source>
        <dbReference type="SAM" id="MobiDB-lite"/>
    </source>
</evidence>
<evidence type="ECO:0000259" key="8">
    <source>
        <dbReference type="PROSITE" id="PS50111"/>
    </source>
</evidence>
<sequence length="712" mass="76181">MVWKDLKIRTKLAIGFGSMLLLIMAASGVGYSGLKAVGNSMFVISDEEAPLVDASMEMKISLLEAMISMEEYLGATAVMATADETVLNEIIDRYHTANRQLDQGVEAILNGGKMGDIEVIKTDNEQLANYIREAADLHDKKYDATAAELISDGRKLLETKAVEAAAMEALEAVVDEITADAENVEIAISDEVQRKIKSENVNYAGQKILNEEMPLVDMAMEMKYIIAQTRIIIEEYAQGTDLAELDQLEQEYKKLLAEFDEMAAAVLQGGQVGDVKVIATGNPAIREMVEELAENHGDFEKAAENLMVARRSLIAQSAEAAETMERLDLAGENAAGLLAQAEELAAGEMAIAKVNGSKASISATFWLLTVSGCSLAIGGLLGFVISRSLTKPLAEAVRVSDQLASGDLRIQIDVERKDETGQLLASMKSMVIHLRDVVENVKLATDQVAAGSQQLSASSEEMSQGATEQAAAAEEASSSMEQMAANIRQNADNAMQTEKIAVKSAEDAQAGGESVAQTVGAMKDIADKISIIEEIARQTNLLALNAAIEAARAGEHGKGFAVVAAEVRKLAERSQNAAAEISELSSSSVEVAEQAGEMLAKMVPDIQRTAELVQEISAASREQDTGAEQVNKAIMQLDQVIQQNASASEEMASTSEELSSQAEQLQDTITFFKTDTETGAGRRLMKPQISQAALPAPANGHQEQDFSVGRNV</sequence>
<protein>
    <submittedName>
        <fullName evidence="10">Methyl-accepting chemotaxis protein</fullName>
    </submittedName>
</protein>
<evidence type="ECO:0000313" key="11">
    <source>
        <dbReference type="Proteomes" id="UP000184171"/>
    </source>
</evidence>
<keyword evidence="5" id="KW-0175">Coiled coil</keyword>
<feature type="region of interest" description="Disordered" evidence="6">
    <location>
        <begin position="454"/>
        <end position="478"/>
    </location>
</feature>